<dbReference type="OrthoDB" id="10265230at2759"/>
<dbReference type="AlphaFoldDB" id="A0A2V1E2Z4"/>
<dbReference type="Proteomes" id="UP000244855">
    <property type="component" value="Unassembled WGS sequence"/>
</dbReference>
<dbReference type="SUPFAM" id="SSF49472">
    <property type="entry name" value="Transthyretin (synonym: prealbumin)"/>
    <property type="match status" value="1"/>
</dbReference>
<keyword evidence="4" id="KW-1185">Reference proteome</keyword>
<feature type="region of interest" description="Disordered" evidence="1">
    <location>
        <begin position="30"/>
        <end position="53"/>
    </location>
</feature>
<dbReference type="InterPro" id="IPR023418">
    <property type="entry name" value="Thyroxine_BS"/>
</dbReference>
<name>A0A2V1E2Z4_9PLEO</name>
<dbReference type="InterPro" id="IPR036817">
    <property type="entry name" value="Transthyretin/HIU_hydrolase_sf"/>
</dbReference>
<feature type="domain" description="Transthyretin/hydroxyisourate hydrolase" evidence="2">
    <location>
        <begin position="13"/>
        <end position="130"/>
    </location>
</feature>
<gene>
    <name evidence="3" type="ORF">DM02DRAFT_517724</name>
</gene>
<dbReference type="Gene3D" id="2.60.40.180">
    <property type="entry name" value="Transthyretin/hydroxyisourate hydrolase domain"/>
    <property type="match status" value="1"/>
</dbReference>
<evidence type="ECO:0000259" key="2">
    <source>
        <dbReference type="Pfam" id="PF00576"/>
    </source>
</evidence>
<dbReference type="PANTHER" id="PTHR10395:SF7">
    <property type="entry name" value="5-HYDROXYISOURATE HYDROLASE"/>
    <property type="match status" value="1"/>
</dbReference>
<reference evidence="3 4" key="1">
    <citation type="journal article" date="2018" name="Sci. Rep.">
        <title>Comparative genomics provides insights into the lifestyle and reveals functional heterogeneity of dark septate endophytic fungi.</title>
        <authorList>
            <person name="Knapp D.G."/>
            <person name="Nemeth J.B."/>
            <person name="Barry K."/>
            <person name="Hainaut M."/>
            <person name="Henrissat B."/>
            <person name="Johnson J."/>
            <person name="Kuo A."/>
            <person name="Lim J.H.P."/>
            <person name="Lipzen A."/>
            <person name="Nolan M."/>
            <person name="Ohm R.A."/>
            <person name="Tamas L."/>
            <person name="Grigoriev I.V."/>
            <person name="Spatafora J.W."/>
            <person name="Nagy L.G."/>
            <person name="Kovacs G.M."/>
        </authorList>
    </citation>
    <scope>NUCLEOTIDE SEQUENCE [LARGE SCALE GENOMIC DNA]</scope>
    <source>
        <strain evidence="3 4">DSE2036</strain>
    </source>
</reference>
<sequence>MAAPQTPAEKPPITCHVLDTTIGRPASGISVTLRLDNPPPRSSSSSGGDVVFKGLTNTDGRVVAWDPVTSPRTDNSNNITLKEVFNTSIPDPFFEEVVVKFVVSQEQRERGEHFHVPLLLGGFGFTVYRGS</sequence>
<evidence type="ECO:0000313" key="3">
    <source>
        <dbReference type="EMBL" id="PVI04923.1"/>
    </source>
</evidence>
<dbReference type="PROSITE" id="PS00768">
    <property type="entry name" value="TRANSTHYRETIN_1"/>
    <property type="match status" value="1"/>
</dbReference>
<dbReference type="GO" id="GO:0006144">
    <property type="term" value="P:purine nucleobase metabolic process"/>
    <property type="evidence" value="ECO:0007669"/>
    <property type="project" value="TreeGrafter"/>
</dbReference>
<dbReference type="Pfam" id="PF00576">
    <property type="entry name" value="Transthyretin"/>
    <property type="match status" value="1"/>
</dbReference>
<protein>
    <submittedName>
        <fullName evidence="3">Transthyretin</fullName>
    </submittedName>
</protein>
<dbReference type="InterPro" id="IPR023416">
    <property type="entry name" value="Transthyretin/HIU_hydrolase_d"/>
</dbReference>
<accession>A0A2V1E2Z4</accession>
<proteinExistence type="predicted"/>
<evidence type="ECO:0000313" key="4">
    <source>
        <dbReference type="Proteomes" id="UP000244855"/>
    </source>
</evidence>
<dbReference type="PANTHER" id="PTHR10395">
    <property type="entry name" value="URICASE AND TRANSTHYRETIN-RELATED"/>
    <property type="match status" value="1"/>
</dbReference>
<dbReference type="EMBL" id="KZ805317">
    <property type="protein sequence ID" value="PVI04923.1"/>
    <property type="molecule type" value="Genomic_DNA"/>
</dbReference>
<dbReference type="STRING" id="97972.A0A2V1E2Z4"/>
<evidence type="ECO:0000256" key="1">
    <source>
        <dbReference type="SAM" id="MobiDB-lite"/>
    </source>
</evidence>
<organism evidence="3 4">
    <name type="scientific">Periconia macrospinosa</name>
    <dbReference type="NCBI Taxonomy" id="97972"/>
    <lineage>
        <taxon>Eukaryota</taxon>
        <taxon>Fungi</taxon>
        <taxon>Dikarya</taxon>
        <taxon>Ascomycota</taxon>
        <taxon>Pezizomycotina</taxon>
        <taxon>Dothideomycetes</taxon>
        <taxon>Pleosporomycetidae</taxon>
        <taxon>Pleosporales</taxon>
        <taxon>Massarineae</taxon>
        <taxon>Periconiaceae</taxon>
        <taxon>Periconia</taxon>
    </lineage>
</organism>